<dbReference type="InterPro" id="IPR002575">
    <property type="entry name" value="Aminoglycoside_PTrfase"/>
</dbReference>
<dbReference type="InterPro" id="IPR016259">
    <property type="entry name" value="Hygromycin-B_Kinase"/>
</dbReference>
<dbReference type="SUPFAM" id="SSF56112">
    <property type="entry name" value="Protein kinase-like (PK-like)"/>
    <property type="match status" value="1"/>
</dbReference>
<dbReference type="Proteomes" id="UP000826651">
    <property type="component" value="Unassembled WGS sequence"/>
</dbReference>
<reference evidence="2 3" key="1">
    <citation type="submission" date="2021-04" db="EMBL/GenBank/DDBJ databases">
        <title>Ruania sp. nov., isolated from sandy soil of mangrove forest.</title>
        <authorList>
            <person name="Ge X."/>
            <person name="Huang R."/>
            <person name="Liu W."/>
        </authorList>
    </citation>
    <scope>NUCLEOTIDE SEQUENCE [LARGE SCALE GENOMIC DNA]</scope>
    <source>
        <strain evidence="2 3">N2-46</strain>
    </source>
</reference>
<dbReference type="EMBL" id="JAGSHT010000013">
    <property type="protein sequence ID" value="MBZ2197430.1"/>
    <property type="molecule type" value="Genomic_DNA"/>
</dbReference>
<name>A0ABS7SAR1_9MICO</name>
<evidence type="ECO:0000313" key="2">
    <source>
        <dbReference type="EMBL" id="MBZ2197430.1"/>
    </source>
</evidence>
<dbReference type="InterPro" id="IPR011009">
    <property type="entry name" value="Kinase-like_dom_sf"/>
</dbReference>
<dbReference type="PIRSF" id="PIRSF000707">
    <property type="entry name" value="Hygromycin-B_kinase"/>
    <property type="match status" value="1"/>
</dbReference>
<dbReference type="RefSeq" id="WP_223407208.1">
    <property type="nucleotide sequence ID" value="NZ_JAGSHT010000013.1"/>
</dbReference>
<gene>
    <name evidence="2" type="ORF">KCQ71_14805</name>
</gene>
<protein>
    <submittedName>
        <fullName evidence="2">Aminoglycoside phosphotransferase family protein</fullName>
    </submittedName>
</protein>
<comment type="caution">
    <text evidence="2">The sequence shown here is derived from an EMBL/GenBank/DDBJ whole genome shotgun (WGS) entry which is preliminary data.</text>
</comment>
<proteinExistence type="predicted"/>
<dbReference type="InterPro" id="IPR051678">
    <property type="entry name" value="AGP_Transferase"/>
</dbReference>
<evidence type="ECO:0000259" key="1">
    <source>
        <dbReference type="Pfam" id="PF01636"/>
    </source>
</evidence>
<dbReference type="PANTHER" id="PTHR21310">
    <property type="entry name" value="AMINOGLYCOSIDE PHOSPHOTRANSFERASE-RELATED-RELATED"/>
    <property type="match status" value="1"/>
</dbReference>
<feature type="domain" description="Aminoglycoside phosphotransferase" evidence="1">
    <location>
        <begin position="23"/>
        <end position="258"/>
    </location>
</feature>
<dbReference type="Pfam" id="PF01636">
    <property type="entry name" value="APH"/>
    <property type="match status" value="1"/>
</dbReference>
<accession>A0ABS7SAR1</accession>
<dbReference type="Gene3D" id="3.90.1200.10">
    <property type="match status" value="1"/>
</dbReference>
<organism evidence="2 3">
    <name type="scientific">Occultella gossypii</name>
    <dbReference type="NCBI Taxonomy" id="2800820"/>
    <lineage>
        <taxon>Bacteria</taxon>
        <taxon>Bacillati</taxon>
        <taxon>Actinomycetota</taxon>
        <taxon>Actinomycetes</taxon>
        <taxon>Micrococcales</taxon>
        <taxon>Ruaniaceae</taxon>
        <taxon>Occultella</taxon>
    </lineage>
</organism>
<evidence type="ECO:0000313" key="3">
    <source>
        <dbReference type="Proteomes" id="UP000826651"/>
    </source>
</evidence>
<sequence length="296" mass="32087">MDLTAVLPTDLRVTAVVPRGGGSGRMSTVYEVRRAVGEPLIAKRYADQWLWKQAKEVHVYSLLANVPGTPSVVHVDAENAMTVLTMVPGEPLSAAPVTGDEAWRDVYRQIGELTRAVHEIAMPGFGYLTTELVDPAPDNAAYMTALFTRHLAQFADLGGTPATHRRAVEWVADRARLLGLCEAPTLCHNDLHEGNVMVERAGSGWRVTGLVDVENAIAADPLMDLAKTVQYELTRSPVKVAGLLAGYGSLPASGLARIELYRLCHALELWNWFAQNGDTGPLASIAQDIHDLVTTD</sequence>
<dbReference type="PANTHER" id="PTHR21310:SF15">
    <property type="entry name" value="AMINOGLYCOSIDE PHOSPHOTRANSFERASE DOMAIN-CONTAINING PROTEIN"/>
    <property type="match status" value="1"/>
</dbReference>
<keyword evidence="3" id="KW-1185">Reference proteome</keyword>